<organism evidence="1 2">
    <name type="scientific">Candidatus Weimeria bifida</name>
    <dbReference type="NCBI Taxonomy" id="2599074"/>
    <lineage>
        <taxon>Bacteria</taxon>
        <taxon>Bacillati</taxon>
        <taxon>Bacillota</taxon>
        <taxon>Clostridia</taxon>
        <taxon>Lachnospirales</taxon>
        <taxon>Lachnospiraceae</taxon>
        <taxon>Candidatus Weimeria</taxon>
    </lineage>
</organism>
<protein>
    <submittedName>
        <fullName evidence="1">Uncharacterized protein</fullName>
    </submittedName>
</protein>
<gene>
    <name evidence="1" type="ORF">FRC54_09230</name>
</gene>
<dbReference type="Proteomes" id="UP000460257">
    <property type="component" value="Unassembled WGS sequence"/>
</dbReference>
<evidence type="ECO:0000313" key="2">
    <source>
        <dbReference type="Proteomes" id="UP000460257"/>
    </source>
</evidence>
<reference evidence="1" key="1">
    <citation type="journal article" date="2020" name="Appl. Environ. Microbiol.">
        <title>Medium-Chain Fatty Acid Synthesis by 'Candidatus Weimeria bifida' gen. nov., sp. nov., and 'Candidatus Pseudoramibacter fermentans' sp. nov.</title>
        <authorList>
            <person name="Scarborough M.J."/>
            <person name="Myers K.S."/>
            <person name="Donohue T.J."/>
            <person name="Noguera D.R."/>
        </authorList>
    </citation>
    <scope>NUCLEOTIDE SEQUENCE</scope>
    <source>
        <strain evidence="1">LCO1.1</strain>
    </source>
</reference>
<name>A0A6N7J0F3_9FIRM</name>
<comment type="caution">
    <text evidence="1">The sequence shown here is derived from an EMBL/GenBank/DDBJ whole genome shotgun (WGS) entry which is preliminary data.</text>
</comment>
<dbReference type="EMBL" id="VOGC01000007">
    <property type="protein sequence ID" value="MQN02064.1"/>
    <property type="molecule type" value="Genomic_DNA"/>
</dbReference>
<accession>A0A6N7J0F3</accession>
<proteinExistence type="predicted"/>
<dbReference type="AlphaFoldDB" id="A0A6N7J0F3"/>
<evidence type="ECO:0000313" key="1">
    <source>
        <dbReference type="EMBL" id="MQN02064.1"/>
    </source>
</evidence>
<keyword evidence="2" id="KW-1185">Reference proteome</keyword>
<sequence>MKGDKSKRIYVTVESVFDQTGYMQPVSITWNHHVIPVQVRDFRPAASMAGEGKSGDCYTVLIGSQEKHLFFERASHLFPSRVGRWFVEVD</sequence>